<name>A0A8H3W8F3_9PEZI</name>
<protein>
    <submittedName>
        <fullName evidence="2">Uncharacterized protein</fullName>
    </submittedName>
</protein>
<evidence type="ECO:0000313" key="3">
    <source>
        <dbReference type="Proteomes" id="UP000434172"/>
    </source>
</evidence>
<evidence type="ECO:0000256" key="1">
    <source>
        <dbReference type="SAM" id="MobiDB-lite"/>
    </source>
</evidence>
<dbReference type="Proteomes" id="UP000434172">
    <property type="component" value="Unassembled WGS sequence"/>
</dbReference>
<dbReference type="EMBL" id="WOWK01000061">
    <property type="protein sequence ID" value="KAF0322414.1"/>
    <property type="molecule type" value="Genomic_DNA"/>
</dbReference>
<keyword evidence="3" id="KW-1185">Reference proteome</keyword>
<gene>
    <name evidence="2" type="ORF">GQ607_010292</name>
</gene>
<feature type="region of interest" description="Disordered" evidence="1">
    <location>
        <begin position="97"/>
        <end position="141"/>
    </location>
</feature>
<evidence type="ECO:0000313" key="2">
    <source>
        <dbReference type="EMBL" id="KAF0322414.1"/>
    </source>
</evidence>
<organism evidence="2 3">
    <name type="scientific">Colletotrichum asianum</name>
    <dbReference type="NCBI Taxonomy" id="702518"/>
    <lineage>
        <taxon>Eukaryota</taxon>
        <taxon>Fungi</taxon>
        <taxon>Dikarya</taxon>
        <taxon>Ascomycota</taxon>
        <taxon>Pezizomycotina</taxon>
        <taxon>Sordariomycetes</taxon>
        <taxon>Hypocreomycetidae</taxon>
        <taxon>Glomerellales</taxon>
        <taxon>Glomerellaceae</taxon>
        <taxon>Colletotrichum</taxon>
        <taxon>Colletotrichum gloeosporioides species complex</taxon>
    </lineage>
</organism>
<dbReference type="AlphaFoldDB" id="A0A8H3W8F3"/>
<feature type="non-terminal residue" evidence="2">
    <location>
        <position position="1"/>
    </location>
</feature>
<sequence length="156" mass="16939">AGPERNKKTNPNNPVKRILPATVLQQTAASYTYHHTYHTPLFSLRSRKTTKRAKATRKKKKRLAICMCCLPPSLHLTPPAPSQSSVPKLAISFSEKGAANSGVSPSSGVQCFFRPGSNDDVASSQEETPTSGTPQKKHPRPLTFLRLLSGSVCCKP</sequence>
<reference evidence="2 3" key="1">
    <citation type="submission" date="2019-12" db="EMBL/GenBank/DDBJ databases">
        <title>A genome sequence resource for the geographically widespread anthracnose pathogen Colletotrichum asianum.</title>
        <authorList>
            <person name="Meng Y."/>
        </authorList>
    </citation>
    <scope>NUCLEOTIDE SEQUENCE [LARGE SCALE GENOMIC DNA]</scope>
    <source>
        <strain evidence="2 3">ICMP 18580</strain>
    </source>
</reference>
<accession>A0A8H3W8F3</accession>
<feature type="compositionally biased region" description="Polar residues" evidence="1">
    <location>
        <begin position="120"/>
        <end position="134"/>
    </location>
</feature>
<proteinExistence type="predicted"/>
<comment type="caution">
    <text evidence="2">The sequence shown here is derived from an EMBL/GenBank/DDBJ whole genome shotgun (WGS) entry which is preliminary data.</text>
</comment>